<dbReference type="AlphaFoldDB" id="A0A450ZJV4"/>
<organism evidence="2">
    <name type="scientific">Candidatus Kentrum sp. TUN</name>
    <dbReference type="NCBI Taxonomy" id="2126343"/>
    <lineage>
        <taxon>Bacteria</taxon>
        <taxon>Pseudomonadati</taxon>
        <taxon>Pseudomonadota</taxon>
        <taxon>Gammaproteobacteria</taxon>
        <taxon>Candidatus Kentrum</taxon>
    </lineage>
</organism>
<sequence>MSPQLSYMEKLVELIRQSSPAPLEDVLRARLIGNRFPVHGITSPPLTRDEPDANLLLYYIYNSLKNEPASREYLRRAVANLIVAALAEPESDPDYIEALGGLMGYIHVRDSEPLAKSLRFQFLGLLAFGLPVQMEQLMELQGVDFARAGHLLDLFLAVTPPLWEGIDQEKRARFIVTFRQSRSNLLNRNFDLDRFHLFLLLFRAVLKLAPESAGAEALPEMCRVVASVSQQFTGSLPIRIRRAWLGMCWELGILLSNGRHPEWREQFLRGLRDGLEHQSLWESLIGLRFREIFWRSLDKLGVRQDVVQNAKSERISPLISDERAENELSISIDVDVILYHRPDEQGMAMETFRKSLETDSENNFAPLTKDIPIPTSTSASPYELVH</sequence>
<name>A0A450ZJV4_9GAMM</name>
<protein>
    <submittedName>
        <fullName evidence="2">Uncharacterized protein</fullName>
    </submittedName>
</protein>
<gene>
    <name evidence="2" type="ORF">BECKTUN1418E_GA0071001_102015</name>
    <name evidence="1" type="ORF">BECKTUN1418F_GA0071002_101815</name>
</gene>
<proteinExistence type="predicted"/>
<evidence type="ECO:0000313" key="2">
    <source>
        <dbReference type="EMBL" id="VFK54072.1"/>
    </source>
</evidence>
<evidence type="ECO:0000313" key="1">
    <source>
        <dbReference type="EMBL" id="VFK53266.1"/>
    </source>
</evidence>
<accession>A0A450ZJV4</accession>
<reference evidence="2" key="1">
    <citation type="submission" date="2019-02" db="EMBL/GenBank/DDBJ databases">
        <authorList>
            <person name="Gruber-Vodicka R. H."/>
            <person name="Seah K. B. B."/>
        </authorList>
    </citation>
    <scope>NUCLEOTIDE SEQUENCE</scope>
    <source>
        <strain evidence="2">BECK_BY2</strain>
        <strain evidence="1">BECK_BY3</strain>
    </source>
</reference>
<dbReference type="EMBL" id="CAADFV010000020">
    <property type="protein sequence ID" value="VFK54072.1"/>
    <property type="molecule type" value="Genomic_DNA"/>
</dbReference>
<dbReference type="EMBL" id="CAADFY010000018">
    <property type="protein sequence ID" value="VFK53266.1"/>
    <property type="molecule type" value="Genomic_DNA"/>
</dbReference>